<keyword evidence="1" id="KW-0472">Membrane</keyword>
<dbReference type="GO" id="GO:0005886">
    <property type="term" value="C:plasma membrane"/>
    <property type="evidence" value="ECO:0007669"/>
    <property type="project" value="TreeGrafter"/>
</dbReference>
<evidence type="ECO:0000256" key="1">
    <source>
        <dbReference type="SAM" id="Phobius"/>
    </source>
</evidence>
<evidence type="ECO:0000313" key="2">
    <source>
        <dbReference type="EMBL" id="TPG29244.1"/>
    </source>
</evidence>
<feature type="transmembrane region" description="Helical" evidence="1">
    <location>
        <begin position="452"/>
        <end position="470"/>
    </location>
</feature>
<gene>
    <name evidence="2" type="primary">creD</name>
    <name evidence="2" type="ORF">EAH82_10895</name>
</gene>
<protein>
    <submittedName>
        <fullName evidence="2">Cell envelope integrity protein CreD</fullName>
    </submittedName>
</protein>
<feature type="transmembrane region" description="Helical" evidence="1">
    <location>
        <begin position="429"/>
        <end position="446"/>
    </location>
</feature>
<comment type="caution">
    <text evidence="2">The sequence shown here is derived from an EMBL/GenBank/DDBJ whole genome shotgun (WGS) entry which is preliminary data.</text>
</comment>
<proteinExistence type="predicted"/>
<feature type="transmembrane region" description="Helical" evidence="1">
    <location>
        <begin position="400"/>
        <end position="422"/>
    </location>
</feature>
<accession>A0A502DVZ5</accession>
<reference evidence="2 3" key="1">
    <citation type="journal article" date="2019" name="Environ. Microbiol.">
        <title>Species interactions and distinct microbial communities in high Arctic permafrost affected cryosols are associated with the CH4 and CO2 gas fluxes.</title>
        <authorList>
            <person name="Altshuler I."/>
            <person name="Hamel J."/>
            <person name="Turney S."/>
            <person name="Magnuson E."/>
            <person name="Levesque R."/>
            <person name="Greer C."/>
            <person name="Whyte L.G."/>
        </authorList>
    </citation>
    <scope>NUCLEOTIDE SEQUENCE [LARGE SCALE GENOMIC DNA]</scope>
    <source>
        <strain evidence="2 3">S06.C</strain>
    </source>
</reference>
<dbReference type="Proteomes" id="UP000319212">
    <property type="component" value="Unassembled WGS sequence"/>
</dbReference>
<dbReference type="PANTHER" id="PTHR30092:SF0">
    <property type="entry name" value="INNER MEMBRANE PROTEIN CRED"/>
    <property type="match status" value="1"/>
</dbReference>
<dbReference type="AlphaFoldDB" id="A0A502DVZ5"/>
<name>A0A502DVZ5_9BURK</name>
<dbReference type="RefSeq" id="WP_140841584.1">
    <property type="nucleotide sequence ID" value="NZ_RCZI01000002.1"/>
</dbReference>
<dbReference type="Pfam" id="PF06123">
    <property type="entry name" value="CreD"/>
    <property type="match status" value="1"/>
</dbReference>
<organism evidence="2 3">
    <name type="scientific">Variovorax guangxiensis</name>
    <dbReference type="NCBI Taxonomy" id="1775474"/>
    <lineage>
        <taxon>Bacteria</taxon>
        <taxon>Pseudomonadati</taxon>
        <taxon>Pseudomonadota</taxon>
        <taxon>Betaproteobacteria</taxon>
        <taxon>Burkholderiales</taxon>
        <taxon>Comamonadaceae</taxon>
        <taxon>Variovorax</taxon>
    </lineage>
</organism>
<dbReference type="NCBIfam" id="NF008712">
    <property type="entry name" value="PRK11715.1-1"/>
    <property type="match status" value="1"/>
</dbReference>
<keyword evidence="1" id="KW-1133">Transmembrane helix</keyword>
<keyword evidence="1" id="KW-0812">Transmembrane</keyword>
<dbReference type="PIRSF" id="PIRSF004548">
    <property type="entry name" value="CreD"/>
    <property type="match status" value="1"/>
</dbReference>
<sequence>MLQMLRNSIVVKVLGLVVLTLLLCIPLDRIDALNRERGESQSEAAAELASTYTGAQTVIGPVLAVPYVERWTETQRNSKGDVIGTQPRSEQGVHLVFPETLNIEGSLAPQQRYRGIFRIPFYALDAKLNGGFGGFDPATVARSVSGSKLEFRTPYVVFNLSDLRGLDGSPALTVDGAPLRFAQRMPGLSEQAFGSGIHAPLEGAALSTWLAGKPLAFDMKLAMVGQQTLSIAPIANETTAHLQSPWAHPSFGGRFLAAERRVDAQGFDARWRVSSLVTSARDQVRAGWLDGAATVQTTDSAATRIDVARSAAARRAGAPQADGPLQTFDVSLAQPLNVYSMSTRAGKYGALFIALVLMAAFMFELFRKLRLHPVQYGLVGLSIALFFLLLLALSEKLSFPMAYASAAGASVLLLAVYFSAVLGGWRRGVSFAGFVAVLYGALYGLLASESNALLLGALLVFGMLAALMLATRKVDWYALSSGPSMEPIGAVVAPTAPNVS</sequence>
<dbReference type="OrthoDB" id="9791851at2"/>
<dbReference type="PANTHER" id="PTHR30092">
    <property type="entry name" value="INNER MEMBRANE PROTEIN CRED"/>
    <property type="match status" value="1"/>
</dbReference>
<feature type="transmembrane region" description="Helical" evidence="1">
    <location>
        <begin position="373"/>
        <end position="394"/>
    </location>
</feature>
<dbReference type="EMBL" id="RCZI01000002">
    <property type="protein sequence ID" value="TPG29244.1"/>
    <property type="molecule type" value="Genomic_DNA"/>
</dbReference>
<evidence type="ECO:0000313" key="3">
    <source>
        <dbReference type="Proteomes" id="UP000319212"/>
    </source>
</evidence>
<dbReference type="InterPro" id="IPR010364">
    <property type="entry name" value="Uncharacterised_IM_CreD"/>
</dbReference>
<feature type="transmembrane region" description="Helical" evidence="1">
    <location>
        <begin position="348"/>
        <end position="366"/>
    </location>
</feature>